<accession>A0ABP8K5T9</accession>
<sequence>MTRFVRAALALLVVLALAGCGGLSSEGPVEPGREVGSGRPADLRVTFPGPRTGEIQESIVRGFVRAGAASDAAYDNARAFLTASVSEAWNPDASLVLLAEAAPPATVLVNPTTVRITAKVAATVDEEGRHTAAPPGSTVTAEFQLETVGGQWRIAALPEGFGRWIASTEVNRLVRPYAVHYVSTSQRALIPDVRWFPVDRLATRLARAQILPLPEHFDGAAVTAVPLGARLLGDAVSIDSGVATVNLISSKLAPGQTTRKNLWAQFVATLIQDPAVTRVSLSVDDVPVNLLTLDGSAGTLAEVGFTPPPPVTLAAPVVRRGEEVAVFDPSSLGDQEPREPADQRPYPAVPAGFSRLALSADGNELAAINPGGDGVSRWRDANRYVVPLPGGAVGSPSYDSRGWLWVGAVGAGGAGAPRLFVVNTASDPAGADAAAVAVEAAWLAGRRVLEARVAPDRDRIAVLSTAADGRDARIDLSGVVRSRAGQPQRLASPLRLGVSLVRATSLAWLDDRTLAALGVLEGSTLQPVIITVGGGVRALTAAPDAVAITSTGGERDLWVTTSTGRLLGRAGSQWVDSGPATDLAVASG</sequence>
<dbReference type="RefSeq" id="WP_159903945.1">
    <property type="nucleotide sequence ID" value="NZ_BAABFX010000040.1"/>
</dbReference>
<reference evidence="4" key="1">
    <citation type="journal article" date="2019" name="Int. J. Syst. Evol. Microbiol.">
        <title>The Global Catalogue of Microorganisms (GCM) 10K type strain sequencing project: providing services to taxonomists for standard genome sequencing and annotation.</title>
        <authorList>
            <consortium name="The Broad Institute Genomics Platform"/>
            <consortium name="The Broad Institute Genome Sequencing Center for Infectious Disease"/>
            <person name="Wu L."/>
            <person name="Ma J."/>
        </authorList>
    </citation>
    <scope>NUCLEOTIDE SEQUENCE [LARGE SCALE GENOMIC DNA]</scope>
    <source>
        <strain evidence="4">JCM 17738</strain>
    </source>
</reference>
<dbReference type="InterPro" id="IPR019606">
    <property type="entry name" value="GerMN"/>
</dbReference>
<dbReference type="PROSITE" id="PS51257">
    <property type="entry name" value="PROKAR_LIPOPROTEIN"/>
    <property type="match status" value="1"/>
</dbReference>
<comment type="caution">
    <text evidence="3">The sequence shown here is derived from an EMBL/GenBank/DDBJ whole genome shotgun (WGS) entry which is preliminary data.</text>
</comment>
<gene>
    <name evidence="3" type="ORF">GCM10023153_28630</name>
</gene>
<keyword evidence="4" id="KW-1185">Reference proteome</keyword>
<proteinExistence type="predicted"/>
<dbReference type="EMBL" id="BAABFX010000040">
    <property type="protein sequence ID" value="GAA4400806.1"/>
    <property type="molecule type" value="Genomic_DNA"/>
</dbReference>
<dbReference type="SUPFAM" id="SSF63825">
    <property type="entry name" value="YWTD domain"/>
    <property type="match status" value="1"/>
</dbReference>
<dbReference type="Proteomes" id="UP001500390">
    <property type="component" value="Unassembled WGS sequence"/>
</dbReference>
<feature type="chain" id="PRO_5047122659" description="GerMN domain-containing protein" evidence="1">
    <location>
        <begin position="19"/>
        <end position="588"/>
    </location>
</feature>
<name>A0ABP8K5T9_9MICO</name>
<feature type="domain" description="GerMN" evidence="2">
    <location>
        <begin position="202"/>
        <end position="292"/>
    </location>
</feature>
<evidence type="ECO:0000313" key="3">
    <source>
        <dbReference type="EMBL" id="GAA4400806.1"/>
    </source>
</evidence>
<evidence type="ECO:0000256" key="1">
    <source>
        <dbReference type="SAM" id="SignalP"/>
    </source>
</evidence>
<evidence type="ECO:0000259" key="2">
    <source>
        <dbReference type="SMART" id="SM00909"/>
    </source>
</evidence>
<protein>
    <recommendedName>
        <fullName evidence="2">GerMN domain-containing protein</fullName>
    </recommendedName>
</protein>
<dbReference type="Pfam" id="PF10646">
    <property type="entry name" value="Germane"/>
    <property type="match status" value="1"/>
</dbReference>
<keyword evidence="1" id="KW-0732">Signal</keyword>
<dbReference type="Pfam" id="PF25976">
    <property type="entry name" value="LpqB_N"/>
    <property type="match status" value="1"/>
</dbReference>
<evidence type="ECO:0000313" key="4">
    <source>
        <dbReference type="Proteomes" id="UP001500390"/>
    </source>
</evidence>
<dbReference type="InterPro" id="IPR059026">
    <property type="entry name" value="LpqB_N"/>
</dbReference>
<organism evidence="3 4">
    <name type="scientific">Ornithinibacter aureus</name>
    <dbReference type="NCBI Taxonomy" id="622664"/>
    <lineage>
        <taxon>Bacteria</taxon>
        <taxon>Bacillati</taxon>
        <taxon>Actinomycetota</taxon>
        <taxon>Actinomycetes</taxon>
        <taxon>Micrococcales</taxon>
        <taxon>Intrasporangiaceae</taxon>
        <taxon>Ornithinibacter</taxon>
    </lineage>
</organism>
<dbReference type="SMART" id="SM00909">
    <property type="entry name" value="Germane"/>
    <property type="match status" value="1"/>
</dbReference>
<feature type="signal peptide" evidence="1">
    <location>
        <begin position="1"/>
        <end position="18"/>
    </location>
</feature>